<feature type="transmembrane region" description="Helical" evidence="7">
    <location>
        <begin position="217"/>
        <end position="239"/>
    </location>
</feature>
<feature type="transmembrane region" description="Helical" evidence="7">
    <location>
        <begin position="440"/>
        <end position="463"/>
    </location>
</feature>
<sequence>MSQTKSTRAARPVGPRYKWVALSNTTLGVLMATLNGSIVLISLPAIFKGVGVSPLAPGESNYLLWMLMGYMIITATLVVTFGRIGDIFGRVKFYNLGFLIFTIGSILLYFTPGTGNTAIIFMILFRIVQAIGGGFLMANSTAILTDAFPANQRGMALGINQMIATLGSIIGLVVGGVLSVIDYRLVFLVSVPVGIFGTIWAYLMLRETTPTMTKRPSIDYIGNITFFLGLTIALIGLTYGIEPYGTSSMGWGNPFVIGSLVGGILLLVLFVWIELHIKDPMFQLHLFKIPAFTYGNITNLLASLSRGGLQFILIIWLQGVWLPLHGYSFEDTPLWAGIYMLPQMLGFVVMGPLSGVLSDRFGARFFSIFGLFLQAVGFILLTLLPINFSYIWFALTLVIIGVGQGMFSSPNTTEVMNSMPPSMRGAGSGMRSTFQNAAQVISMGMFFSVVTAGLASSLPSALFNGLTQAGLPGKIATGIAQLPPVAALFAAFLGYNPMQTLLPTAVQKLLSPASMSNLAGKTFFPNLIASPLSSGLHIAFYVSAAMCLVGCFISMIRIRPTVIEDESLVEQVSEPVFDTVASAAE</sequence>
<evidence type="ECO:0000256" key="6">
    <source>
        <dbReference type="ARBA" id="ARBA00023136"/>
    </source>
</evidence>
<dbReference type="PANTHER" id="PTHR42718:SF46">
    <property type="entry name" value="BLR6921 PROTEIN"/>
    <property type="match status" value="1"/>
</dbReference>
<feature type="transmembrane region" description="Helical" evidence="7">
    <location>
        <begin position="187"/>
        <end position="205"/>
    </location>
</feature>
<dbReference type="RefSeq" id="WP_149400723.1">
    <property type="nucleotide sequence ID" value="NZ_BIXY01000013.1"/>
</dbReference>
<feature type="transmembrane region" description="Helical" evidence="7">
    <location>
        <begin position="62"/>
        <end position="81"/>
    </location>
</feature>
<dbReference type="InterPro" id="IPR036259">
    <property type="entry name" value="MFS_trans_sf"/>
</dbReference>
<dbReference type="CDD" id="cd17321">
    <property type="entry name" value="MFS_MMR_MDR_like"/>
    <property type="match status" value="1"/>
</dbReference>
<evidence type="ECO:0000256" key="7">
    <source>
        <dbReference type="SAM" id="Phobius"/>
    </source>
</evidence>
<dbReference type="AlphaFoldDB" id="A0A5A5T8B2"/>
<feature type="transmembrane region" description="Helical" evidence="7">
    <location>
        <begin position="538"/>
        <end position="558"/>
    </location>
</feature>
<dbReference type="Proteomes" id="UP000322530">
    <property type="component" value="Unassembled WGS sequence"/>
</dbReference>
<evidence type="ECO:0000313" key="10">
    <source>
        <dbReference type="Proteomes" id="UP000322530"/>
    </source>
</evidence>
<feature type="transmembrane region" description="Helical" evidence="7">
    <location>
        <begin position="159"/>
        <end position="181"/>
    </location>
</feature>
<feature type="transmembrane region" description="Helical" evidence="7">
    <location>
        <begin position="21"/>
        <end position="47"/>
    </location>
</feature>
<dbReference type="SUPFAM" id="SSF103473">
    <property type="entry name" value="MFS general substrate transporter"/>
    <property type="match status" value="2"/>
</dbReference>
<proteinExistence type="predicted"/>
<dbReference type="GO" id="GO:0022857">
    <property type="term" value="F:transmembrane transporter activity"/>
    <property type="evidence" value="ECO:0007669"/>
    <property type="project" value="InterPro"/>
</dbReference>
<protein>
    <submittedName>
        <fullName evidence="9">MFS transporter</fullName>
    </submittedName>
</protein>
<dbReference type="Pfam" id="PF07690">
    <property type="entry name" value="MFS_1"/>
    <property type="match status" value="1"/>
</dbReference>
<evidence type="ECO:0000256" key="5">
    <source>
        <dbReference type="ARBA" id="ARBA00022989"/>
    </source>
</evidence>
<feature type="transmembrane region" description="Helical" evidence="7">
    <location>
        <begin position="365"/>
        <end position="384"/>
    </location>
</feature>
<feature type="transmembrane region" description="Helical" evidence="7">
    <location>
        <begin position="93"/>
        <end position="112"/>
    </location>
</feature>
<dbReference type="OrthoDB" id="102502at2"/>
<organism evidence="9 10">
    <name type="scientific">Dictyobacter arantiisoli</name>
    <dbReference type="NCBI Taxonomy" id="2014874"/>
    <lineage>
        <taxon>Bacteria</taxon>
        <taxon>Bacillati</taxon>
        <taxon>Chloroflexota</taxon>
        <taxon>Ktedonobacteria</taxon>
        <taxon>Ktedonobacterales</taxon>
        <taxon>Dictyobacteraceae</taxon>
        <taxon>Dictyobacter</taxon>
    </lineage>
</organism>
<evidence type="ECO:0000256" key="2">
    <source>
        <dbReference type="ARBA" id="ARBA00022448"/>
    </source>
</evidence>
<dbReference type="GO" id="GO:0005886">
    <property type="term" value="C:plasma membrane"/>
    <property type="evidence" value="ECO:0007669"/>
    <property type="project" value="UniProtKB-SubCell"/>
</dbReference>
<feature type="transmembrane region" description="Helical" evidence="7">
    <location>
        <begin position="294"/>
        <end position="317"/>
    </location>
</feature>
<keyword evidence="6 7" id="KW-0472">Membrane</keyword>
<feature type="transmembrane region" description="Helical" evidence="7">
    <location>
        <begin position="251"/>
        <end position="273"/>
    </location>
</feature>
<keyword evidence="4 7" id="KW-0812">Transmembrane</keyword>
<dbReference type="EMBL" id="BIXY01000013">
    <property type="protein sequence ID" value="GCF07720.1"/>
    <property type="molecule type" value="Genomic_DNA"/>
</dbReference>
<feature type="transmembrane region" description="Helical" evidence="7">
    <location>
        <begin position="118"/>
        <end position="138"/>
    </location>
</feature>
<evidence type="ECO:0000259" key="8">
    <source>
        <dbReference type="PROSITE" id="PS50850"/>
    </source>
</evidence>
<reference evidence="9 10" key="1">
    <citation type="submission" date="2019-01" db="EMBL/GenBank/DDBJ databases">
        <title>Draft genome sequence of Dictyobacter sp. Uno17.</title>
        <authorList>
            <person name="Wang C.M."/>
            <person name="Zheng Y."/>
            <person name="Sakai Y."/>
            <person name="Abe K."/>
            <person name="Yokota A."/>
            <person name="Yabe S."/>
        </authorList>
    </citation>
    <scope>NUCLEOTIDE SEQUENCE [LARGE SCALE GENOMIC DNA]</scope>
    <source>
        <strain evidence="9 10">Uno17</strain>
    </source>
</reference>
<feature type="transmembrane region" description="Helical" evidence="7">
    <location>
        <begin position="337"/>
        <end position="358"/>
    </location>
</feature>
<dbReference type="InterPro" id="IPR011701">
    <property type="entry name" value="MFS"/>
</dbReference>
<dbReference type="PROSITE" id="PS50850">
    <property type="entry name" value="MFS"/>
    <property type="match status" value="1"/>
</dbReference>
<evidence type="ECO:0000256" key="1">
    <source>
        <dbReference type="ARBA" id="ARBA00004651"/>
    </source>
</evidence>
<accession>A0A5A5T8B2</accession>
<gene>
    <name evidence="9" type="ORF">KDI_12840</name>
</gene>
<feature type="transmembrane region" description="Helical" evidence="7">
    <location>
        <begin position="390"/>
        <end position="409"/>
    </location>
</feature>
<comment type="caution">
    <text evidence="9">The sequence shown here is derived from an EMBL/GenBank/DDBJ whole genome shotgun (WGS) entry which is preliminary data.</text>
</comment>
<dbReference type="PANTHER" id="PTHR42718">
    <property type="entry name" value="MAJOR FACILITATOR SUPERFAMILY MULTIDRUG TRANSPORTER MFSC"/>
    <property type="match status" value="1"/>
</dbReference>
<evidence type="ECO:0000256" key="4">
    <source>
        <dbReference type="ARBA" id="ARBA00022692"/>
    </source>
</evidence>
<evidence type="ECO:0000313" key="9">
    <source>
        <dbReference type="EMBL" id="GCF07720.1"/>
    </source>
</evidence>
<keyword evidence="3" id="KW-1003">Cell membrane</keyword>
<keyword evidence="5 7" id="KW-1133">Transmembrane helix</keyword>
<comment type="subcellular location">
    <subcellularLocation>
        <location evidence="1">Cell membrane</location>
        <topology evidence="1">Multi-pass membrane protein</topology>
    </subcellularLocation>
</comment>
<keyword evidence="10" id="KW-1185">Reference proteome</keyword>
<evidence type="ECO:0000256" key="3">
    <source>
        <dbReference type="ARBA" id="ARBA00022475"/>
    </source>
</evidence>
<name>A0A5A5T8B2_9CHLR</name>
<dbReference type="Gene3D" id="1.20.1250.20">
    <property type="entry name" value="MFS general substrate transporter like domains"/>
    <property type="match status" value="2"/>
</dbReference>
<feature type="domain" description="Major facilitator superfamily (MFS) profile" evidence="8">
    <location>
        <begin position="21"/>
        <end position="562"/>
    </location>
</feature>
<dbReference type="InterPro" id="IPR020846">
    <property type="entry name" value="MFS_dom"/>
</dbReference>
<keyword evidence="2" id="KW-0813">Transport</keyword>